<evidence type="ECO:0000313" key="3">
    <source>
        <dbReference type="Proteomes" id="UP000242287"/>
    </source>
</evidence>
<dbReference type="Gene3D" id="3.30.428.10">
    <property type="entry name" value="HIT-like"/>
    <property type="match status" value="1"/>
</dbReference>
<organism evidence="2 3">
    <name type="scientific">Amanita thiersii Skay4041</name>
    <dbReference type="NCBI Taxonomy" id="703135"/>
    <lineage>
        <taxon>Eukaryota</taxon>
        <taxon>Fungi</taxon>
        <taxon>Dikarya</taxon>
        <taxon>Basidiomycota</taxon>
        <taxon>Agaricomycotina</taxon>
        <taxon>Agaricomycetes</taxon>
        <taxon>Agaricomycetidae</taxon>
        <taxon>Agaricales</taxon>
        <taxon>Pluteineae</taxon>
        <taxon>Amanitaceae</taxon>
        <taxon>Amanita</taxon>
    </lineage>
</organism>
<dbReference type="EMBL" id="KZ302050">
    <property type="protein sequence ID" value="PFH48798.1"/>
    <property type="molecule type" value="Genomic_DNA"/>
</dbReference>
<dbReference type="Proteomes" id="UP000242287">
    <property type="component" value="Unassembled WGS sequence"/>
</dbReference>
<accession>A0A2A9NFF1</accession>
<dbReference type="AlphaFoldDB" id="A0A2A9NFF1"/>
<dbReference type="InterPro" id="IPR036265">
    <property type="entry name" value="HIT-like_sf"/>
</dbReference>
<evidence type="ECO:0000313" key="2">
    <source>
        <dbReference type="EMBL" id="PFH48798.1"/>
    </source>
</evidence>
<feature type="region of interest" description="Disordered" evidence="1">
    <location>
        <begin position="42"/>
        <end position="63"/>
    </location>
</feature>
<name>A0A2A9NFF1_9AGAR</name>
<dbReference type="STRING" id="703135.A0A2A9NFF1"/>
<keyword evidence="3" id="KW-1185">Reference proteome</keyword>
<proteinExistence type="predicted"/>
<gene>
    <name evidence="2" type="ORF">AMATHDRAFT_49233</name>
</gene>
<reference evidence="2 3" key="1">
    <citation type="submission" date="2014-02" db="EMBL/GenBank/DDBJ databases">
        <title>Transposable element dynamics among asymbiotic and ectomycorrhizal Amanita fungi.</title>
        <authorList>
            <consortium name="DOE Joint Genome Institute"/>
            <person name="Hess J."/>
            <person name="Skrede I."/>
            <person name="Wolfe B."/>
            <person name="LaButti K."/>
            <person name="Ohm R.A."/>
            <person name="Grigoriev I.V."/>
            <person name="Pringle A."/>
        </authorList>
    </citation>
    <scope>NUCLEOTIDE SEQUENCE [LARGE SCALE GENOMIC DNA]</scope>
    <source>
        <strain evidence="2 3">SKay4041</strain>
    </source>
</reference>
<protein>
    <submittedName>
        <fullName evidence="2">Uncharacterized protein</fullName>
    </submittedName>
</protein>
<sequence length="116" mass="13401">MAYRYIRDKGLRASPDTIRSFKVLETESSHFLISTPYQKVTHRSSQNASDLTSAETMQEQSPISQNNGKLVFQHIDHVHFDVIPEKEALVMNIEQNWPQKKVEQAELLKARAYVND</sequence>
<evidence type="ECO:0000256" key="1">
    <source>
        <dbReference type="SAM" id="MobiDB-lite"/>
    </source>
</evidence>
<dbReference type="OrthoDB" id="672793at2759"/>